<name>A0ABP8QXL7_9SPHI</name>
<evidence type="ECO:0000313" key="1">
    <source>
        <dbReference type="EMBL" id="GAA4512612.1"/>
    </source>
</evidence>
<evidence type="ECO:0000313" key="2">
    <source>
        <dbReference type="Proteomes" id="UP001500394"/>
    </source>
</evidence>
<organism evidence="1 2">
    <name type="scientific">Sphingobacterium thermophilum</name>
    <dbReference type="NCBI Taxonomy" id="768534"/>
    <lineage>
        <taxon>Bacteria</taxon>
        <taxon>Pseudomonadati</taxon>
        <taxon>Bacteroidota</taxon>
        <taxon>Sphingobacteriia</taxon>
        <taxon>Sphingobacteriales</taxon>
        <taxon>Sphingobacteriaceae</taxon>
        <taxon>Sphingobacterium</taxon>
    </lineage>
</organism>
<sequence length="179" mass="20137">MGNAETLSDSLSMTDSLLFDFDKFPIQKGSLGPLHIGMTIEKAEKLFTGLIKGEDEAGNFGFDGGGKSYLYYLNKELVFVLIPKLETDTILSIVAIHNNLTTTNGLHPNASVQQIQALYPDMIVEHDLLNGWEIFHEATNQWQFVFITDENERIGDYPDLDAPSKPKRLQIQADWITIF</sequence>
<dbReference type="Proteomes" id="UP001500394">
    <property type="component" value="Unassembled WGS sequence"/>
</dbReference>
<reference evidence="2" key="1">
    <citation type="journal article" date="2019" name="Int. J. Syst. Evol. Microbiol.">
        <title>The Global Catalogue of Microorganisms (GCM) 10K type strain sequencing project: providing services to taxonomists for standard genome sequencing and annotation.</title>
        <authorList>
            <consortium name="The Broad Institute Genomics Platform"/>
            <consortium name="The Broad Institute Genome Sequencing Center for Infectious Disease"/>
            <person name="Wu L."/>
            <person name="Ma J."/>
        </authorList>
    </citation>
    <scope>NUCLEOTIDE SEQUENCE [LARGE SCALE GENOMIC DNA]</scope>
    <source>
        <strain evidence="2">JCM 17858</strain>
    </source>
</reference>
<protein>
    <submittedName>
        <fullName evidence="1">Uncharacterized protein</fullName>
    </submittedName>
</protein>
<proteinExistence type="predicted"/>
<dbReference type="EMBL" id="BAABGR010000006">
    <property type="protein sequence ID" value="GAA4512612.1"/>
    <property type="molecule type" value="Genomic_DNA"/>
</dbReference>
<comment type="caution">
    <text evidence="1">The sequence shown here is derived from an EMBL/GenBank/DDBJ whole genome shotgun (WGS) entry which is preliminary data.</text>
</comment>
<accession>A0ABP8QXL7</accession>
<keyword evidence="2" id="KW-1185">Reference proteome</keyword>
<gene>
    <name evidence="1" type="ORF">GCM10023173_06930</name>
</gene>